<comment type="subcellular location">
    <subcellularLocation>
        <location evidence="1">Cell membrane</location>
        <topology evidence="1">Multi-pass membrane protein</topology>
    </subcellularLocation>
</comment>
<dbReference type="RefSeq" id="WP_377510941.1">
    <property type="nucleotide sequence ID" value="NZ_JBHULU010000021.1"/>
</dbReference>
<dbReference type="Proteomes" id="UP001597544">
    <property type="component" value="Unassembled WGS sequence"/>
</dbReference>
<dbReference type="InterPro" id="IPR050448">
    <property type="entry name" value="OpgB/LTA_synthase_biosynth"/>
</dbReference>
<dbReference type="InterPro" id="IPR000917">
    <property type="entry name" value="Sulfatase_N"/>
</dbReference>
<evidence type="ECO:0000256" key="2">
    <source>
        <dbReference type="ARBA" id="ARBA00022475"/>
    </source>
</evidence>
<feature type="transmembrane region" description="Helical" evidence="6">
    <location>
        <begin position="81"/>
        <end position="99"/>
    </location>
</feature>
<keyword evidence="2" id="KW-1003">Cell membrane</keyword>
<proteinExistence type="predicted"/>
<dbReference type="InterPro" id="IPR012160">
    <property type="entry name" value="LtaS-like"/>
</dbReference>
<dbReference type="CDD" id="cd16015">
    <property type="entry name" value="LTA_synthase"/>
    <property type="match status" value="1"/>
</dbReference>
<dbReference type="Pfam" id="PF00884">
    <property type="entry name" value="Sulfatase"/>
    <property type="match status" value="1"/>
</dbReference>
<evidence type="ECO:0000256" key="1">
    <source>
        <dbReference type="ARBA" id="ARBA00004651"/>
    </source>
</evidence>
<comment type="caution">
    <text evidence="8">The sequence shown here is derived from an EMBL/GenBank/DDBJ whole genome shotgun (WGS) entry which is preliminary data.</text>
</comment>
<feature type="transmembrane region" description="Helical" evidence="6">
    <location>
        <begin position="35"/>
        <end position="56"/>
    </location>
</feature>
<protein>
    <submittedName>
        <fullName evidence="8">LTA synthase family protein</fullName>
        <ecNumber evidence="8">2.7.8.-</ecNumber>
    </submittedName>
</protein>
<organism evidence="8 9">
    <name type="scientific">Pontibacter locisalis</name>
    <dbReference type="NCBI Taxonomy" id="1719035"/>
    <lineage>
        <taxon>Bacteria</taxon>
        <taxon>Pseudomonadati</taxon>
        <taxon>Bacteroidota</taxon>
        <taxon>Cytophagia</taxon>
        <taxon>Cytophagales</taxon>
        <taxon>Hymenobacteraceae</taxon>
        <taxon>Pontibacter</taxon>
    </lineage>
</organism>
<evidence type="ECO:0000256" key="3">
    <source>
        <dbReference type="ARBA" id="ARBA00022692"/>
    </source>
</evidence>
<reference evidence="9" key="1">
    <citation type="journal article" date="2019" name="Int. J. Syst. Evol. Microbiol.">
        <title>The Global Catalogue of Microorganisms (GCM) 10K type strain sequencing project: providing services to taxonomists for standard genome sequencing and annotation.</title>
        <authorList>
            <consortium name="The Broad Institute Genomics Platform"/>
            <consortium name="The Broad Institute Genome Sequencing Center for Infectious Disease"/>
            <person name="Wu L."/>
            <person name="Ma J."/>
        </authorList>
    </citation>
    <scope>NUCLEOTIDE SEQUENCE [LARGE SCALE GENOMIC DNA]</scope>
    <source>
        <strain evidence="9">KCTC 42498</strain>
    </source>
</reference>
<feature type="domain" description="Sulfatase N-terminal" evidence="7">
    <location>
        <begin position="292"/>
        <end position="562"/>
    </location>
</feature>
<dbReference type="GO" id="GO:0016740">
    <property type="term" value="F:transferase activity"/>
    <property type="evidence" value="ECO:0007669"/>
    <property type="project" value="UniProtKB-KW"/>
</dbReference>
<evidence type="ECO:0000313" key="9">
    <source>
        <dbReference type="Proteomes" id="UP001597544"/>
    </source>
</evidence>
<keyword evidence="4 6" id="KW-1133">Transmembrane helix</keyword>
<feature type="transmembrane region" description="Helical" evidence="6">
    <location>
        <begin position="153"/>
        <end position="182"/>
    </location>
</feature>
<dbReference type="PANTHER" id="PTHR47371">
    <property type="entry name" value="LIPOTEICHOIC ACID SYNTHASE"/>
    <property type="match status" value="1"/>
</dbReference>
<gene>
    <name evidence="8" type="ORF">ACFSRY_17615</name>
</gene>
<feature type="transmembrane region" description="Helical" evidence="6">
    <location>
        <begin position="194"/>
        <end position="215"/>
    </location>
</feature>
<keyword evidence="3 6" id="KW-0812">Transmembrane</keyword>
<dbReference type="PIRSF" id="PIRSF005091">
    <property type="entry name" value="Mmb_sulf_HI1246"/>
    <property type="match status" value="1"/>
</dbReference>
<feature type="transmembrane region" description="Helical" evidence="6">
    <location>
        <begin position="111"/>
        <end position="133"/>
    </location>
</feature>
<evidence type="ECO:0000256" key="6">
    <source>
        <dbReference type="SAM" id="Phobius"/>
    </source>
</evidence>
<evidence type="ECO:0000256" key="4">
    <source>
        <dbReference type="ARBA" id="ARBA00022989"/>
    </source>
</evidence>
<dbReference type="Gene3D" id="3.30.1120.80">
    <property type="match status" value="1"/>
</dbReference>
<keyword evidence="8" id="KW-0808">Transferase</keyword>
<dbReference type="SUPFAM" id="SSF53649">
    <property type="entry name" value="Alkaline phosphatase-like"/>
    <property type="match status" value="1"/>
</dbReference>
<dbReference type="Gene3D" id="3.40.720.10">
    <property type="entry name" value="Alkaline Phosphatase, subunit A"/>
    <property type="match status" value="1"/>
</dbReference>
<dbReference type="EMBL" id="JBHULU010000021">
    <property type="protein sequence ID" value="MFD2515695.1"/>
    <property type="molecule type" value="Genomic_DNA"/>
</dbReference>
<name>A0ABW5ISP4_9BACT</name>
<keyword evidence="5 6" id="KW-0472">Membrane</keyword>
<dbReference type="InterPro" id="IPR017850">
    <property type="entry name" value="Alkaline_phosphatase_core_sf"/>
</dbReference>
<dbReference type="PANTHER" id="PTHR47371:SF3">
    <property type="entry name" value="PHOSPHOGLYCEROL TRANSFERASE I"/>
    <property type="match status" value="1"/>
</dbReference>
<evidence type="ECO:0000259" key="7">
    <source>
        <dbReference type="Pfam" id="PF00884"/>
    </source>
</evidence>
<keyword evidence="9" id="KW-1185">Reference proteome</keyword>
<dbReference type="EC" id="2.7.8.-" evidence="8"/>
<evidence type="ECO:0000256" key="5">
    <source>
        <dbReference type="ARBA" id="ARBA00023136"/>
    </source>
</evidence>
<accession>A0ABW5ISP4</accession>
<evidence type="ECO:0000313" key="8">
    <source>
        <dbReference type="EMBL" id="MFD2515695.1"/>
    </source>
</evidence>
<sequence length="638" mass="71886">MMVLTGIFFEKQSLKKAGVMTYICNVNRRIYFQPLYFLFWVLYFIVARGIFLVYHLEKTEQLTSGEVISTFMYGLRLDLSFAAYISAVPFILSLAAAAWPRLNVGATIKLYTFLLLIGISVMLAADLELYTFWGFRLDATPLQYLNTPGEMVATAAAAPVFLLTTITFVITALFILLYLRAFDFSLYKLAGNRWFLSSISLLYLVVLVLPLRGGWQQIPINQSVVYFSENPYANHAGLNLPWNLMHALLKYSKTSTNPYKYMEEQEAEEIVNSLYREAAVEDKVALISKAQPNVLFIILESYTAKFIQSLGGEKGVTPNLARLASEGINFTNVYASGDRSEKGMVALLSGYPVQTITSIIKTPKKTEKLPHLSQVFEQQGYSTSYYYGGELEFANIKSYLLNGGYDKLIDKYDFDPGTYNSKWGAHDHVLFERVLHDLKQEDKPFFSTVYTLSSHEPFEIPIAPKFPGSDNEALFRNSVYYTDWALGKFIEEAKQQPWWDKTLVVIAADHGHPLPGNDPNHAPSKFKIPFILTGGVLKEKGMSVATIGSQTDIATTLLAALNLPHDQFTWGRNLLAPATDPFAFYVYNDGFGYVTPKGVITYDNVAKRVITRDEGVGDEYLKVGQAYMQYSFGDFVKK</sequence>